<keyword evidence="1" id="KW-0812">Transmembrane</keyword>
<evidence type="ECO:0000313" key="3">
    <source>
        <dbReference type="Proteomes" id="UP000198953"/>
    </source>
</evidence>
<evidence type="ECO:0008006" key="4">
    <source>
        <dbReference type="Google" id="ProtNLM"/>
    </source>
</evidence>
<reference evidence="2 3" key="1">
    <citation type="submission" date="2016-10" db="EMBL/GenBank/DDBJ databases">
        <authorList>
            <person name="de Groot N.N."/>
        </authorList>
    </citation>
    <scope>NUCLEOTIDE SEQUENCE [LARGE SCALE GENOMIC DNA]</scope>
    <source>
        <strain evidence="2 3">DSM 43357</strain>
    </source>
</reference>
<dbReference type="EMBL" id="FOBF01000005">
    <property type="protein sequence ID" value="SEL49025.1"/>
    <property type="molecule type" value="Genomic_DNA"/>
</dbReference>
<dbReference type="AlphaFoldDB" id="A0A1H7QN46"/>
<dbReference type="STRING" id="46177.SAMN05660976_02608"/>
<protein>
    <recommendedName>
        <fullName evidence="4">DUF998 domain-containing protein</fullName>
    </recommendedName>
</protein>
<feature type="transmembrane region" description="Helical" evidence="1">
    <location>
        <begin position="189"/>
        <end position="207"/>
    </location>
</feature>
<feature type="transmembrane region" description="Helical" evidence="1">
    <location>
        <begin position="308"/>
        <end position="328"/>
    </location>
</feature>
<feature type="transmembrane region" description="Helical" evidence="1">
    <location>
        <begin position="42"/>
        <end position="60"/>
    </location>
</feature>
<sequence>MSTVEVVTESREHRRRPWHAIALFFLAPLVGEYLLGNQPITALPSVLLLAPMYGAGALLIRELTRRTGRGWPTVLLLAAAYSLIEEGPVDQMLWNPRYGGVDMGLAYAETYVPALGTSVALVQDVLSMHTIWSICVPIAIIETFDGDHRSPWLGRIGLAVTGAVFVGGCAFLAVAQYDAGHFMAPPSRLIGAVAVIAVLVVTAFALGRRPARRLDAAAPSPWAVGVAAFGGCGLYWLRETLLPDGTAAWVPVGAWFVLAGVFVVLCARWSRSRGWGPAHHLALAGGALLTYVWLGFTHAQDLDVPPGTALLGNVVFGGGAVVLLAAAARCAERR</sequence>
<keyword evidence="1" id="KW-1133">Transmembrane helix</keyword>
<evidence type="ECO:0000256" key="1">
    <source>
        <dbReference type="SAM" id="Phobius"/>
    </source>
</evidence>
<gene>
    <name evidence="2" type="ORF">SAMN05660976_02608</name>
</gene>
<evidence type="ECO:0000313" key="2">
    <source>
        <dbReference type="EMBL" id="SEL49025.1"/>
    </source>
</evidence>
<feature type="transmembrane region" description="Helical" evidence="1">
    <location>
        <begin position="249"/>
        <end position="267"/>
    </location>
</feature>
<proteinExistence type="predicted"/>
<keyword evidence="1" id="KW-0472">Membrane</keyword>
<dbReference type="Proteomes" id="UP000198953">
    <property type="component" value="Unassembled WGS sequence"/>
</dbReference>
<keyword evidence="3" id="KW-1185">Reference proteome</keyword>
<accession>A0A1H7QN46</accession>
<organism evidence="2 3">
    <name type="scientific">Nonomuraea pusilla</name>
    <dbReference type="NCBI Taxonomy" id="46177"/>
    <lineage>
        <taxon>Bacteria</taxon>
        <taxon>Bacillati</taxon>
        <taxon>Actinomycetota</taxon>
        <taxon>Actinomycetes</taxon>
        <taxon>Streptosporangiales</taxon>
        <taxon>Streptosporangiaceae</taxon>
        <taxon>Nonomuraea</taxon>
    </lineage>
</organism>
<feature type="transmembrane region" description="Helical" evidence="1">
    <location>
        <begin position="219"/>
        <end position="237"/>
    </location>
</feature>
<feature type="transmembrane region" description="Helical" evidence="1">
    <location>
        <begin position="156"/>
        <end position="177"/>
    </location>
</feature>
<name>A0A1H7QN46_9ACTN</name>
<feature type="transmembrane region" description="Helical" evidence="1">
    <location>
        <begin position="279"/>
        <end position="296"/>
    </location>
</feature>
<feature type="transmembrane region" description="Helical" evidence="1">
    <location>
        <begin position="18"/>
        <end position="36"/>
    </location>
</feature>